<dbReference type="AlphaFoldDB" id="A0A5B6WEM8"/>
<evidence type="ECO:0000313" key="5">
    <source>
        <dbReference type="Proteomes" id="UP000325315"/>
    </source>
</evidence>
<dbReference type="InterPro" id="IPR001878">
    <property type="entry name" value="Znf_CCHC"/>
</dbReference>
<gene>
    <name evidence="4" type="ORF">EPI10_020224</name>
</gene>
<dbReference type="EMBL" id="SMMG02000003">
    <property type="protein sequence ID" value="KAA3479734.1"/>
    <property type="molecule type" value="Genomic_DNA"/>
</dbReference>
<reference evidence="4" key="1">
    <citation type="submission" date="2019-08" db="EMBL/GenBank/DDBJ databases">
        <authorList>
            <person name="Liu F."/>
        </authorList>
    </citation>
    <scope>NUCLEOTIDE SEQUENCE [LARGE SCALE GENOMIC DNA]</scope>
    <source>
        <strain evidence="4">PA1801</strain>
        <tissue evidence="4">Leaf</tissue>
    </source>
</reference>
<sequence>MASVGNVKLNKPECGQCEKRHFGECRMNENACFRCGSHEHFIRDCPELDEKDKSQNVRSNNTTVRGKPPRNVGNVSAKAPAITYAIRAHKEASSPDVITGTFSLYDTDVVALIDPRSTHSYICVNLVSSKNLLVDSTKFVIKVSNPLGKHVLVDKVCNNCSLMTRGY</sequence>
<accession>A0A5B6WEM8</accession>
<protein>
    <submittedName>
        <fullName evidence="4">Gag-Pol polyprotein</fullName>
    </submittedName>
</protein>
<dbReference type="OrthoDB" id="786726at2759"/>
<dbReference type="GO" id="GO:0008270">
    <property type="term" value="F:zinc ion binding"/>
    <property type="evidence" value="ECO:0007669"/>
    <property type="project" value="UniProtKB-KW"/>
</dbReference>
<evidence type="ECO:0000313" key="4">
    <source>
        <dbReference type="EMBL" id="KAA3479734.1"/>
    </source>
</evidence>
<dbReference type="PROSITE" id="PS50158">
    <property type="entry name" value="ZF_CCHC"/>
    <property type="match status" value="1"/>
</dbReference>
<feature type="region of interest" description="Disordered" evidence="2">
    <location>
        <begin position="52"/>
        <end position="72"/>
    </location>
</feature>
<proteinExistence type="predicted"/>
<keyword evidence="1" id="KW-0479">Metal-binding</keyword>
<comment type="caution">
    <text evidence="4">The sequence shown here is derived from an EMBL/GenBank/DDBJ whole genome shotgun (WGS) entry which is preliminary data.</text>
</comment>
<dbReference type="SMART" id="SM00343">
    <property type="entry name" value="ZnF_C2HC"/>
    <property type="match status" value="1"/>
</dbReference>
<keyword evidence="5" id="KW-1185">Reference proteome</keyword>
<organism evidence="4 5">
    <name type="scientific">Gossypium australe</name>
    <dbReference type="NCBI Taxonomy" id="47621"/>
    <lineage>
        <taxon>Eukaryota</taxon>
        <taxon>Viridiplantae</taxon>
        <taxon>Streptophyta</taxon>
        <taxon>Embryophyta</taxon>
        <taxon>Tracheophyta</taxon>
        <taxon>Spermatophyta</taxon>
        <taxon>Magnoliopsida</taxon>
        <taxon>eudicotyledons</taxon>
        <taxon>Gunneridae</taxon>
        <taxon>Pentapetalae</taxon>
        <taxon>rosids</taxon>
        <taxon>malvids</taxon>
        <taxon>Malvales</taxon>
        <taxon>Malvaceae</taxon>
        <taxon>Malvoideae</taxon>
        <taxon>Gossypium</taxon>
    </lineage>
</organism>
<dbReference type="Pfam" id="PF00098">
    <property type="entry name" value="zf-CCHC"/>
    <property type="match status" value="1"/>
</dbReference>
<dbReference type="InterPro" id="IPR032567">
    <property type="entry name" value="RTL1-rel"/>
</dbReference>
<dbReference type="GO" id="GO:0003676">
    <property type="term" value="F:nucleic acid binding"/>
    <property type="evidence" value="ECO:0007669"/>
    <property type="project" value="InterPro"/>
</dbReference>
<evidence type="ECO:0000259" key="3">
    <source>
        <dbReference type="PROSITE" id="PS50158"/>
    </source>
</evidence>
<name>A0A5B6WEM8_9ROSI</name>
<dbReference type="Pfam" id="PF08284">
    <property type="entry name" value="RVP_2"/>
    <property type="match status" value="1"/>
</dbReference>
<dbReference type="Proteomes" id="UP000325315">
    <property type="component" value="Unassembled WGS sequence"/>
</dbReference>
<dbReference type="Gene3D" id="4.10.60.10">
    <property type="entry name" value="Zinc finger, CCHC-type"/>
    <property type="match status" value="1"/>
</dbReference>
<evidence type="ECO:0000256" key="2">
    <source>
        <dbReference type="SAM" id="MobiDB-lite"/>
    </source>
</evidence>
<keyword evidence="1" id="KW-0862">Zinc</keyword>
<dbReference type="PANTHER" id="PTHR15503">
    <property type="entry name" value="LDOC1 RELATED"/>
    <property type="match status" value="1"/>
</dbReference>
<evidence type="ECO:0000256" key="1">
    <source>
        <dbReference type="PROSITE-ProRule" id="PRU00047"/>
    </source>
</evidence>
<keyword evidence="1" id="KW-0863">Zinc-finger</keyword>
<feature type="domain" description="CCHC-type" evidence="3">
    <location>
        <begin position="32"/>
        <end position="47"/>
    </location>
</feature>
<dbReference type="PANTHER" id="PTHR15503:SF45">
    <property type="entry name" value="RNA-DIRECTED DNA POLYMERASE HOMOLOG"/>
    <property type="match status" value="1"/>
</dbReference>